<dbReference type="Pfam" id="PF16087">
    <property type="entry name" value="DUF4817"/>
    <property type="match status" value="1"/>
</dbReference>
<evidence type="ECO:0000259" key="2">
    <source>
        <dbReference type="Pfam" id="PF16087"/>
    </source>
</evidence>
<keyword evidence="1" id="KW-0812">Transmembrane</keyword>
<evidence type="ECO:0000256" key="1">
    <source>
        <dbReference type="SAM" id="Phobius"/>
    </source>
</evidence>
<keyword evidence="1" id="KW-0472">Membrane</keyword>
<accession>A0AAU9TLE7</accession>
<feature type="domain" description="DUF4817" evidence="2">
    <location>
        <begin position="36"/>
        <end position="87"/>
    </location>
</feature>
<keyword evidence="4" id="KW-1185">Reference proteome</keyword>
<dbReference type="Proteomes" id="UP001153954">
    <property type="component" value="Unassembled WGS sequence"/>
</dbReference>
<reference evidence="3" key="1">
    <citation type="submission" date="2022-03" db="EMBL/GenBank/DDBJ databases">
        <authorList>
            <person name="Tunstrom K."/>
        </authorList>
    </citation>
    <scope>NUCLEOTIDE SEQUENCE</scope>
</reference>
<proteinExistence type="predicted"/>
<evidence type="ECO:0000313" key="3">
    <source>
        <dbReference type="EMBL" id="CAH2088429.1"/>
    </source>
</evidence>
<name>A0AAU9TLE7_EUPED</name>
<dbReference type="AlphaFoldDB" id="A0AAU9TLE7"/>
<feature type="transmembrane region" description="Helical" evidence="1">
    <location>
        <begin position="12"/>
        <end position="33"/>
    </location>
</feature>
<dbReference type="EMBL" id="CAKOGL010000007">
    <property type="protein sequence ID" value="CAH2088429.1"/>
    <property type="molecule type" value="Genomic_DNA"/>
</dbReference>
<comment type="caution">
    <text evidence="3">The sequence shown here is derived from an EMBL/GenBank/DDBJ whole genome shotgun (WGS) entry which is preliminary data.</text>
</comment>
<gene>
    <name evidence="3" type="ORF">EEDITHA_LOCUS4590</name>
</gene>
<sequence>MQAVVLFKYYPATYSVNWLLTRIVTVMLLLSFFNNEYTNVLYCYDFTDGNAAEARRVYQRCFPDRRLPRVSVFGGACRRLSESGSVQRTRIHSGRKRQYTAQEKVTIIEYFIADPNMCLPTL</sequence>
<keyword evidence="1" id="KW-1133">Transmembrane helix</keyword>
<evidence type="ECO:0000313" key="4">
    <source>
        <dbReference type="Proteomes" id="UP001153954"/>
    </source>
</evidence>
<protein>
    <recommendedName>
        <fullName evidence="2">DUF4817 domain-containing protein</fullName>
    </recommendedName>
</protein>
<organism evidence="3 4">
    <name type="scientific">Euphydryas editha</name>
    <name type="common">Edith's checkerspot</name>
    <dbReference type="NCBI Taxonomy" id="104508"/>
    <lineage>
        <taxon>Eukaryota</taxon>
        <taxon>Metazoa</taxon>
        <taxon>Ecdysozoa</taxon>
        <taxon>Arthropoda</taxon>
        <taxon>Hexapoda</taxon>
        <taxon>Insecta</taxon>
        <taxon>Pterygota</taxon>
        <taxon>Neoptera</taxon>
        <taxon>Endopterygota</taxon>
        <taxon>Lepidoptera</taxon>
        <taxon>Glossata</taxon>
        <taxon>Ditrysia</taxon>
        <taxon>Papilionoidea</taxon>
        <taxon>Nymphalidae</taxon>
        <taxon>Nymphalinae</taxon>
        <taxon>Euphydryas</taxon>
    </lineage>
</organism>
<dbReference type="InterPro" id="IPR032135">
    <property type="entry name" value="DUF4817"/>
</dbReference>